<dbReference type="GO" id="GO:0004523">
    <property type="term" value="F:RNA-DNA hybrid ribonuclease activity"/>
    <property type="evidence" value="ECO:0007669"/>
    <property type="project" value="InterPro"/>
</dbReference>
<dbReference type="InterPro" id="IPR036397">
    <property type="entry name" value="RNaseH_sf"/>
</dbReference>
<dbReference type="GO" id="GO:0003676">
    <property type="term" value="F:nucleic acid binding"/>
    <property type="evidence" value="ECO:0007669"/>
    <property type="project" value="InterPro"/>
</dbReference>
<organism evidence="2 3">
    <name type="scientific">Trifolium medium</name>
    <dbReference type="NCBI Taxonomy" id="97028"/>
    <lineage>
        <taxon>Eukaryota</taxon>
        <taxon>Viridiplantae</taxon>
        <taxon>Streptophyta</taxon>
        <taxon>Embryophyta</taxon>
        <taxon>Tracheophyta</taxon>
        <taxon>Spermatophyta</taxon>
        <taxon>Magnoliopsida</taxon>
        <taxon>eudicotyledons</taxon>
        <taxon>Gunneridae</taxon>
        <taxon>Pentapetalae</taxon>
        <taxon>rosids</taxon>
        <taxon>fabids</taxon>
        <taxon>Fabales</taxon>
        <taxon>Fabaceae</taxon>
        <taxon>Papilionoideae</taxon>
        <taxon>50 kb inversion clade</taxon>
        <taxon>NPAAA clade</taxon>
        <taxon>Hologalegina</taxon>
        <taxon>IRL clade</taxon>
        <taxon>Trifolieae</taxon>
        <taxon>Trifolium</taxon>
    </lineage>
</organism>
<dbReference type="InterPro" id="IPR044730">
    <property type="entry name" value="RNase_H-like_dom_plant"/>
</dbReference>
<reference evidence="2 3" key="1">
    <citation type="journal article" date="2018" name="Front. Plant Sci.">
        <title>Red Clover (Trifolium pratense) and Zigzag Clover (T. medium) - A Picture of Genomic Similarities and Differences.</title>
        <authorList>
            <person name="Dluhosova J."/>
            <person name="Istvanek J."/>
            <person name="Nedelnik J."/>
            <person name="Repkova J."/>
        </authorList>
    </citation>
    <scope>NUCLEOTIDE SEQUENCE [LARGE SCALE GENOMIC DNA]</scope>
    <source>
        <strain evidence="3">cv. 10/8</strain>
        <tissue evidence="2">Leaf</tissue>
    </source>
</reference>
<protein>
    <submittedName>
        <fullName evidence="2">Ribonuclease H</fullName>
    </submittedName>
</protein>
<evidence type="ECO:0000259" key="1">
    <source>
        <dbReference type="Pfam" id="PF13456"/>
    </source>
</evidence>
<dbReference type="AlphaFoldDB" id="A0A392M9B1"/>
<evidence type="ECO:0000313" key="2">
    <source>
        <dbReference type="EMBL" id="MCH84072.1"/>
    </source>
</evidence>
<feature type="domain" description="RNase H type-1" evidence="1">
    <location>
        <begin position="10"/>
        <end position="51"/>
    </location>
</feature>
<name>A0A392M9B1_9FABA</name>
<feature type="non-terminal residue" evidence="2">
    <location>
        <position position="1"/>
    </location>
</feature>
<dbReference type="Pfam" id="PF13456">
    <property type="entry name" value="RVT_3"/>
    <property type="match status" value="1"/>
</dbReference>
<dbReference type="Proteomes" id="UP000265520">
    <property type="component" value="Unassembled WGS sequence"/>
</dbReference>
<sequence>GYTQKIVTCDMFHAEMWGMYEGVKLARRRGVTHLLVESDSTLLTNMVTERCNLSGAIPHYDSLNTGSYQHGFADSVSAHVA</sequence>
<dbReference type="CDD" id="cd06222">
    <property type="entry name" value="RNase_H_like"/>
    <property type="match status" value="1"/>
</dbReference>
<gene>
    <name evidence="2" type="ORF">A2U01_0004903</name>
</gene>
<comment type="caution">
    <text evidence="2">The sequence shown here is derived from an EMBL/GenBank/DDBJ whole genome shotgun (WGS) entry which is preliminary data.</text>
</comment>
<evidence type="ECO:0000313" key="3">
    <source>
        <dbReference type="Proteomes" id="UP000265520"/>
    </source>
</evidence>
<dbReference type="InterPro" id="IPR002156">
    <property type="entry name" value="RNaseH_domain"/>
</dbReference>
<accession>A0A392M9B1</accession>
<keyword evidence="3" id="KW-1185">Reference proteome</keyword>
<dbReference type="EMBL" id="LXQA010006218">
    <property type="protein sequence ID" value="MCH84072.1"/>
    <property type="molecule type" value="Genomic_DNA"/>
</dbReference>
<dbReference type="Gene3D" id="3.30.420.10">
    <property type="entry name" value="Ribonuclease H-like superfamily/Ribonuclease H"/>
    <property type="match status" value="1"/>
</dbReference>
<proteinExistence type="predicted"/>